<gene>
    <name evidence="2" type="ORF">PLEPLA_LOCUS12873</name>
</gene>
<sequence>MEGFFHQSVGTCQDPARILQNSFFMSHQISHLIDLLAKENANLRTEYHWRIQLSKDLEEHKQELFRQKKLKQMFFNRGRKTKQELEQLQKYSNAEALSATKIASQVNNTIKRKKIKDLQKDYEELKVTYIINQEKSNTEFQEEKIKKNVLQEELDKLKTSHHEVCQSHITNQEKLKTELTQEKKKKKNDFQEELEKLEASFQDVCQSHTINQEEFNSDLQEEKRTKNSLQEELENLEASCHEVCQSPATNQEKFNTELQEEKRKKNDFQEELEKLKASYQEVCQSHATSQEKFISELREEKKKKNVLLKYLEKFRVTSDEVFQRYKPYDYRTELNEDEVVSNVLPDPRCTHARVMEAQFRPVHAPPVWFSWFSR</sequence>
<accession>A0A9N7U4N9</accession>
<keyword evidence="1" id="KW-0175">Coiled coil</keyword>
<proteinExistence type="predicted"/>
<feature type="coiled-coil region" evidence="1">
    <location>
        <begin position="108"/>
        <end position="285"/>
    </location>
</feature>
<comment type="caution">
    <text evidence="2">The sequence shown here is derived from an EMBL/GenBank/DDBJ whole genome shotgun (WGS) entry which is preliminary data.</text>
</comment>
<evidence type="ECO:0000256" key="1">
    <source>
        <dbReference type="SAM" id="Coils"/>
    </source>
</evidence>
<name>A0A9N7U4N9_PLEPL</name>
<dbReference type="EMBL" id="CADEAL010000768">
    <property type="protein sequence ID" value="CAB1424944.1"/>
    <property type="molecule type" value="Genomic_DNA"/>
</dbReference>
<keyword evidence="3" id="KW-1185">Reference proteome</keyword>
<evidence type="ECO:0000313" key="2">
    <source>
        <dbReference type="EMBL" id="CAB1424944.1"/>
    </source>
</evidence>
<evidence type="ECO:0000313" key="3">
    <source>
        <dbReference type="Proteomes" id="UP001153269"/>
    </source>
</evidence>
<organism evidence="2 3">
    <name type="scientific">Pleuronectes platessa</name>
    <name type="common">European plaice</name>
    <dbReference type="NCBI Taxonomy" id="8262"/>
    <lineage>
        <taxon>Eukaryota</taxon>
        <taxon>Metazoa</taxon>
        <taxon>Chordata</taxon>
        <taxon>Craniata</taxon>
        <taxon>Vertebrata</taxon>
        <taxon>Euteleostomi</taxon>
        <taxon>Actinopterygii</taxon>
        <taxon>Neopterygii</taxon>
        <taxon>Teleostei</taxon>
        <taxon>Neoteleostei</taxon>
        <taxon>Acanthomorphata</taxon>
        <taxon>Carangaria</taxon>
        <taxon>Pleuronectiformes</taxon>
        <taxon>Pleuronectoidei</taxon>
        <taxon>Pleuronectidae</taxon>
        <taxon>Pleuronectes</taxon>
    </lineage>
</organism>
<dbReference type="AlphaFoldDB" id="A0A9N7U4N9"/>
<reference evidence="2" key="1">
    <citation type="submission" date="2020-03" db="EMBL/GenBank/DDBJ databases">
        <authorList>
            <person name="Weist P."/>
        </authorList>
    </citation>
    <scope>NUCLEOTIDE SEQUENCE</scope>
</reference>
<protein>
    <submittedName>
        <fullName evidence="2">Uncharacterized protein</fullName>
    </submittedName>
</protein>
<dbReference type="Proteomes" id="UP001153269">
    <property type="component" value="Unassembled WGS sequence"/>
</dbReference>